<dbReference type="Pfam" id="PF00485">
    <property type="entry name" value="PRK"/>
    <property type="match status" value="1"/>
</dbReference>
<dbReference type="Gene3D" id="3.40.50.300">
    <property type="entry name" value="P-loop containing nucleotide triphosphate hydrolases"/>
    <property type="match status" value="1"/>
</dbReference>
<dbReference type="CDD" id="cd02028">
    <property type="entry name" value="UMPK_like"/>
    <property type="match status" value="1"/>
</dbReference>
<evidence type="ECO:0000313" key="2">
    <source>
        <dbReference type="EMBL" id="GKT34553.1"/>
    </source>
</evidence>
<comment type="caution">
    <text evidence="2">The sequence shown here is derived from an EMBL/GenBank/DDBJ whole genome shotgun (WGS) entry which is preliminary data.</text>
</comment>
<evidence type="ECO:0000259" key="1">
    <source>
        <dbReference type="SMART" id="SM00382"/>
    </source>
</evidence>
<proteinExistence type="predicted"/>
<dbReference type="SUPFAM" id="SSF52540">
    <property type="entry name" value="P-loop containing nucleoside triphosphate hydrolases"/>
    <property type="match status" value="1"/>
</dbReference>
<sequence>MEETAVIPTVKVNISSDKAVTVPVGTLLSDFVAKEFPAKEVDGKPVPVYGAFVNNQVTSLMESIQHDCNVDPIYGDSVLGAVIYRRSLAFLVEMASRSIFPDRILIQSHTMSRAHIFYFDGEDSVSEDDIKKIEDAMKMLVGLNLPVTRSYLPFSSAVAYLEKAKMPRSVEIIAETNNPTVSFSQCLCPKCGTNFRQLWLGPVLPTLGLMDVFKCRKNELGFTVQYPGSSDPTKLMDFSPRPNLVATYKEHRLWCKTMGILGVGYLNKAVHEHRVKEFIHISEAKHDRQYAAAAESVAKHNKRLICLAGPSSSGKTTSAQKISVFLKSYGLKPVLISLDNYYLDHDDPRSPRDEKGNHNFEVVEALDHELLNHQMKQLIDGEEVEIPIFNFRTGKRDEKGFKLKLPPKGVIFIEGINSHDDRCSSHIPPAMKIKLFVCPLTVVDRRIMSPMDVRLIRRICRDALFRGTPASGTIKMWPDVRRAEKRHIFSKIDSAQVVINTALDYEMCVMKVFAIPLLRAIPVTDPTYGTARELISALDHFASVPAEFVPERCVLREFLPGGSVYKEFFEE</sequence>
<dbReference type="SUPFAM" id="SSF55186">
    <property type="entry name" value="ThrRS/AlaRS common domain"/>
    <property type="match status" value="1"/>
</dbReference>
<dbReference type="InterPro" id="IPR003593">
    <property type="entry name" value="AAA+_ATPase"/>
</dbReference>
<dbReference type="InterPro" id="IPR006083">
    <property type="entry name" value="PRK/URK"/>
</dbReference>
<protein>
    <submittedName>
        <fullName evidence="2">Uridine kinase</fullName>
    </submittedName>
</protein>
<dbReference type="InterPro" id="IPR018163">
    <property type="entry name" value="Thr/Ala-tRNA-synth_IIc_edit"/>
</dbReference>
<accession>A0ABQ5KPY5</accession>
<keyword evidence="3" id="KW-1185">Reference proteome</keyword>
<reference evidence="2" key="1">
    <citation type="submission" date="2022-03" db="EMBL/GenBank/DDBJ databases">
        <title>Draft genome sequence of Aduncisulcus paluster, a free-living microaerophilic Fornicata.</title>
        <authorList>
            <person name="Yuyama I."/>
            <person name="Kume K."/>
            <person name="Tamura T."/>
            <person name="Inagaki Y."/>
            <person name="Hashimoto T."/>
        </authorList>
    </citation>
    <scope>NUCLEOTIDE SEQUENCE</scope>
    <source>
        <strain evidence="2">NY0171</strain>
    </source>
</reference>
<organism evidence="2 3">
    <name type="scientific">Aduncisulcus paluster</name>
    <dbReference type="NCBI Taxonomy" id="2918883"/>
    <lineage>
        <taxon>Eukaryota</taxon>
        <taxon>Metamonada</taxon>
        <taxon>Carpediemonas-like organisms</taxon>
        <taxon>Aduncisulcus</taxon>
    </lineage>
</organism>
<dbReference type="SMART" id="SM00382">
    <property type="entry name" value="AAA"/>
    <property type="match status" value="1"/>
</dbReference>
<dbReference type="PRINTS" id="PR00988">
    <property type="entry name" value="URIDINKINASE"/>
</dbReference>
<dbReference type="PANTHER" id="PTHR10285">
    <property type="entry name" value="URIDINE KINASE"/>
    <property type="match status" value="1"/>
</dbReference>
<feature type="domain" description="AAA+ ATPase" evidence="1">
    <location>
        <begin position="301"/>
        <end position="457"/>
    </location>
</feature>
<keyword evidence="2" id="KW-0418">Kinase</keyword>
<evidence type="ECO:0000313" key="3">
    <source>
        <dbReference type="Proteomes" id="UP001057375"/>
    </source>
</evidence>
<dbReference type="InterPro" id="IPR027417">
    <property type="entry name" value="P-loop_NTPase"/>
</dbReference>
<name>A0ABQ5KPY5_9EUKA</name>
<dbReference type="EMBL" id="BQXS01010830">
    <property type="protein sequence ID" value="GKT34553.1"/>
    <property type="molecule type" value="Genomic_DNA"/>
</dbReference>
<dbReference type="Gene3D" id="3.30.980.10">
    <property type="entry name" value="Threonyl-trna Synthetase, Chain A, domain 2"/>
    <property type="match status" value="1"/>
</dbReference>
<dbReference type="Proteomes" id="UP001057375">
    <property type="component" value="Unassembled WGS sequence"/>
</dbReference>
<keyword evidence="2" id="KW-0808">Transferase</keyword>
<gene>
    <name evidence="2" type="ORF">ADUPG1_007890</name>
</gene>
<dbReference type="GO" id="GO:0016301">
    <property type="term" value="F:kinase activity"/>
    <property type="evidence" value="ECO:0007669"/>
    <property type="project" value="UniProtKB-KW"/>
</dbReference>